<sequence length="191" mass="21218">MKLLKRIGFGLLALVLLLAAGSLLISSKLKVERSIEVAAPANAAFEQVNTLRNWEQWSPWHKIDPHMILTYSGPDGGPGSSYNWFSKDPNVGDGEFKIVKTDPYKAIDAEMQFGPSNKANTNYSFEETAKGTRITWSMESELGMNPVDKYFGILFLDKYVGADFERGLNNMKQILEAQPVVQDDAHAGHGH</sequence>
<proteinExistence type="predicted"/>
<protein>
    <submittedName>
        <fullName evidence="1">SRPBCC family protein</fullName>
    </submittedName>
</protein>
<evidence type="ECO:0000313" key="2">
    <source>
        <dbReference type="Proteomes" id="UP001476807"/>
    </source>
</evidence>
<dbReference type="Proteomes" id="UP001476807">
    <property type="component" value="Unassembled WGS sequence"/>
</dbReference>
<comment type="caution">
    <text evidence="1">The sequence shown here is derived from an EMBL/GenBank/DDBJ whole genome shotgun (WGS) entry which is preliminary data.</text>
</comment>
<dbReference type="InterPro" id="IPR023393">
    <property type="entry name" value="START-like_dom_sf"/>
</dbReference>
<evidence type="ECO:0000313" key="1">
    <source>
        <dbReference type="EMBL" id="MER2998906.1"/>
    </source>
</evidence>
<dbReference type="CDD" id="cd07818">
    <property type="entry name" value="SRPBCC_1"/>
    <property type="match status" value="1"/>
</dbReference>
<dbReference type="RefSeq" id="WP_350413400.1">
    <property type="nucleotide sequence ID" value="NZ_JBEOKT010000016.1"/>
</dbReference>
<dbReference type="InterPro" id="IPR019587">
    <property type="entry name" value="Polyketide_cyclase/dehydratase"/>
</dbReference>
<accession>A0ABV1RWX1</accession>
<keyword evidence="2" id="KW-1185">Reference proteome</keyword>
<dbReference type="Gene3D" id="3.30.530.20">
    <property type="match status" value="1"/>
</dbReference>
<dbReference type="EMBL" id="JBEOKT010000016">
    <property type="protein sequence ID" value="MER2998906.1"/>
    <property type="molecule type" value="Genomic_DNA"/>
</dbReference>
<dbReference type="SUPFAM" id="SSF55961">
    <property type="entry name" value="Bet v1-like"/>
    <property type="match status" value="1"/>
</dbReference>
<gene>
    <name evidence="1" type="ORF">ABS362_15230</name>
</gene>
<dbReference type="Pfam" id="PF10604">
    <property type="entry name" value="Polyketide_cyc2"/>
    <property type="match status" value="1"/>
</dbReference>
<name>A0ABV1RWX1_9BACT</name>
<reference evidence="1 2" key="1">
    <citation type="submission" date="2024-06" db="EMBL/GenBank/DDBJ databases">
        <title>Pontibacter populi HYL7-15.</title>
        <authorList>
            <person name="Kim M.K."/>
        </authorList>
    </citation>
    <scope>NUCLEOTIDE SEQUENCE [LARGE SCALE GENOMIC DNA]</scope>
    <source>
        <strain evidence="1 2">HYL7-15</strain>
    </source>
</reference>
<organism evidence="1 2">
    <name type="scientific">Pontibacter populi</name>
    <dbReference type="NCBI Taxonomy" id="890055"/>
    <lineage>
        <taxon>Bacteria</taxon>
        <taxon>Pseudomonadati</taxon>
        <taxon>Bacteroidota</taxon>
        <taxon>Cytophagia</taxon>
        <taxon>Cytophagales</taxon>
        <taxon>Hymenobacteraceae</taxon>
        <taxon>Pontibacter</taxon>
    </lineage>
</organism>